<gene>
    <name evidence="2" type="ordered locus">MYSTI_07651</name>
</gene>
<dbReference type="HOGENOM" id="CLU_147976_0_0_7"/>
<sequence>MRTVLFVVLLALSSTACSFFGYVKQPKLEWAPPEEARRLQYPSSWEGATVMEGPAVLALDTALKHYFSHGVESNTADERLARCLSQPSTYEVSIKKGEGGIFYVFFFPSIERCGLTTTLLDVETVYAIDEQGRIVGIK</sequence>
<evidence type="ECO:0000256" key="1">
    <source>
        <dbReference type="SAM" id="SignalP"/>
    </source>
</evidence>
<dbReference type="AlphaFoldDB" id="L7ULQ8"/>
<dbReference type="STRING" id="1278073.MYSTI_07651"/>
<dbReference type="EMBL" id="CP004025">
    <property type="protein sequence ID" value="AGC48923.1"/>
    <property type="molecule type" value="Genomic_DNA"/>
</dbReference>
<feature type="chain" id="PRO_5003984043" evidence="1">
    <location>
        <begin position="19"/>
        <end position="138"/>
    </location>
</feature>
<evidence type="ECO:0000313" key="2">
    <source>
        <dbReference type="EMBL" id="AGC48923.1"/>
    </source>
</evidence>
<dbReference type="RefSeq" id="WP_015353176.1">
    <property type="nucleotide sequence ID" value="NC_020126.1"/>
</dbReference>
<organism evidence="2 3">
    <name type="scientific">Myxococcus stipitatus (strain DSM 14675 / JCM 12634 / Mx s8)</name>
    <dbReference type="NCBI Taxonomy" id="1278073"/>
    <lineage>
        <taxon>Bacteria</taxon>
        <taxon>Pseudomonadati</taxon>
        <taxon>Myxococcota</taxon>
        <taxon>Myxococcia</taxon>
        <taxon>Myxococcales</taxon>
        <taxon>Cystobacterineae</taxon>
        <taxon>Myxococcaceae</taxon>
        <taxon>Myxococcus</taxon>
    </lineage>
</organism>
<dbReference type="KEGG" id="msd:MYSTI_07651"/>
<dbReference type="PATRIC" id="fig|1278073.3.peg.7780"/>
<evidence type="ECO:0000313" key="3">
    <source>
        <dbReference type="Proteomes" id="UP000011131"/>
    </source>
</evidence>
<accession>L7ULQ8</accession>
<name>L7ULQ8_MYXSD</name>
<feature type="signal peptide" evidence="1">
    <location>
        <begin position="1"/>
        <end position="18"/>
    </location>
</feature>
<proteinExistence type="predicted"/>
<reference evidence="2 3" key="1">
    <citation type="journal article" date="2013" name="Genome Announc.">
        <title>Complete genome sequence of Myxococcus stipitatus strain DSM 14675, a fruiting myxobacterium.</title>
        <authorList>
            <person name="Huntley S."/>
            <person name="Kneip S."/>
            <person name="Treuner-Lange A."/>
            <person name="Sogaard-Andersen L."/>
        </authorList>
    </citation>
    <scope>NUCLEOTIDE SEQUENCE [LARGE SCALE GENOMIC DNA]</scope>
    <source>
        <strain evidence="3">DSM 14675 / JCM 12634 / Mx s8</strain>
    </source>
</reference>
<keyword evidence="2" id="KW-0449">Lipoprotein</keyword>
<keyword evidence="1" id="KW-0732">Signal</keyword>
<dbReference type="PROSITE" id="PS51257">
    <property type="entry name" value="PROKAR_LIPOPROTEIN"/>
    <property type="match status" value="1"/>
</dbReference>
<protein>
    <submittedName>
        <fullName evidence="2">Lipoprotein</fullName>
    </submittedName>
</protein>
<keyword evidence="3" id="KW-1185">Reference proteome</keyword>
<dbReference type="OrthoDB" id="5514263at2"/>
<dbReference type="Proteomes" id="UP000011131">
    <property type="component" value="Chromosome"/>
</dbReference>